<evidence type="ECO:0000259" key="1">
    <source>
        <dbReference type="PROSITE" id="PS50097"/>
    </source>
</evidence>
<dbReference type="Pfam" id="PF00651">
    <property type="entry name" value="BTB"/>
    <property type="match status" value="1"/>
</dbReference>
<dbReference type="EMBL" id="ML122283">
    <property type="protein sequence ID" value="RPD57108.1"/>
    <property type="molecule type" value="Genomic_DNA"/>
</dbReference>
<accession>A0A5C2S177</accession>
<dbReference type="SMART" id="SM00225">
    <property type="entry name" value="BTB"/>
    <property type="match status" value="1"/>
</dbReference>
<evidence type="ECO:0000313" key="3">
    <source>
        <dbReference type="Proteomes" id="UP000313359"/>
    </source>
</evidence>
<dbReference type="Gene3D" id="3.30.710.10">
    <property type="entry name" value="Potassium Channel Kv1.1, Chain A"/>
    <property type="match status" value="1"/>
</dbReference>
<organism evidence="2 3">
    <name type="scientific">Lentinus tigrinus ALCF2SS1-6</name>
    <dbReference type="NCBI Taxonomy" id="1328759"/>
    <lineage>
        <taxon>Eukaryota</taxon>
        <taxon>Fungi</taxon>
        <taxon>Dikarya</taxon>
        <taxon>Basidiomycota</taxon>
        <taxon>Agaricomycotina</taxon>
        <taxon>Agaricomycetes</taxon>
        <taxon>Polyporales</taxon>
        <taxon>Polyporaceae</taxon>
        <taxon>Lentinus</taxon>
    </lineage>
</organism>
<dbReference type="CDD" id="cd18186">
    <property type="entry name" value="BTB_POZ_ZBTB_KLHL-like"/>
    <property type="match status" value="1"/>
</dbReference>
<dbReference type="AlphaFoldDB" id="A0A5C2S177"/>
<dbReference type="OrthoDB" id="3027208at2759"/>
<dbReference type="Proteomes" id="UP000313359">
    <property type="component" value="Unassembled WGS sequence"/>
</dbReference>
<dbReference type="SUPFAM" id="SSF54695">
    <property type="entry name" value="POZ domain"/>
    <property type="match status" value="1"/>
</dbReference>
<feature type="domain" description="BTB" evidence="1">
    <location>
        <begin position="22"/>
        <end position="96"/>
    </location>
</feature>
<keyword evidence="3" id="KW-1185">Reference proteome</keyword>
<dbReference type="PROSITE" id="PS50097">
    <property type="entry name" value="BTB"/>
    <property type="match status" value="1"/>
</dbReference>
<dbReference type="InterPro" id="IPR011333">
    <property type="entry name" value="SKP1/BTB/POZ_sf"/>
</dbReference>
<evidence type="ECO:0000313" key="2">
    <source>
        <dbReference type="EMBL" id="RPD57108.1"/>
    </source>
</evidence>
<proteinExistence type="predicted"/>
<sequence length="322" mass="35944">MSQMSGMSNCGVEDRELWFQDGNVVLVAQSRAFRVHRSILSRHSEIFSNLFAIPPPSSPDLTEQLDGLPVIPVSDSAHDFKHLLHALYDGSSYLKHEEPIPFAVLAALARLAHKYQLDELLAGACGRLASVFSADFDQWRITCGASNSLVSLEPTDAIEAFHLFRLIDRTDMIPTALYACCQLPFQDLLQGVMRADGTLEKLSSEDLERCLSVREFFTTAFAWMSLTFLDVDPDVRCNQPALCAESIQKLRLGPQSGPDICQGTKLLSNYFSTLAKSMKADGFICGECLGMLLRRQYNLLRKIWSDLPALMQLKDIEWSADT</sequence>
<gene>
    <name evidence="2" type="ORF">L227DRAFT_594890</name>
</gene>
<dbReference type="InterPro" id="IPR000210">
    <property type="entry name" value="BTB/POZ_dom"/>
</dbReference>
<protein>
    <recommendedName>
        <fullName evidence="1">BTB domain-containing protein</fullName>
    </recommendedName>
</protein>
<name>A0A5C2S177_9APHY</name>
<reference evidence="2" key="1">
    <citation type="journal article" date="2018" name="Genome Biol. Evol.">
        <title>Genomics and development of Lentinus tigrinus, a white-rot wood-decaying mushroom with dimorphic fruiting bodies.</title>
        <authorList>
            <person name="Wu B."/>
            <person name="Xu Z."/>
            <person name="Knudson A."/>
            <person name="Carlson A."/>
            <person name="Chen N."/>
            <person name="Kovaka S."/>
            <person name="LaButti K."/>
            <person name="Lipzen A."/>
            <person name="Pennachio C."/>
            <person name="Riley R."/>
            <person name="Schakwitz W."/>
            <person name="Umezawa K."/>
            <person name="Ohm R.A."/>
            <person name="Grigoriev I.V."/>
            <person name="Nagy L.G."/>
            <person name="Gibbons J."/>
            <person name="Hibbett D."/>
        </authorList>
    </citation>
    <scope>NUCLEOTIDE SEQUENCE [LARGE SCALE GENOMIC DNA]</scope>
    <source>
        <strain evidence="2">ALCF2SS1-6</strain>
    </source>
</reference>
<dbReference type="STRING" id="1328759.A0A5C2S177"/>